<sequence>MQKQIRLNEDYQNQLRQEIEEASPFISDVTPVDILKAEYADNFKFSDCFEALQTRYKTVRRLRRDGNCFYRAYLFQTFEHFIINKTDTKQYLRFLKAIEGSKADLMALGYDEIAIEDFYDLFVAEVKKLPDISPAEAQQHLLKLLCNKEEAVYLIMYARFMTACYLKQNSILFEDFVGDVASFCMREVEAVDVECDHPQIIAITNYLGVGVEINSVGPKGNLEVIKLPEDADFDQGFRAKLLYVPGHYDALYQ</sequence>
<evidence type="ECO:0000256" key="3">
    <source>
        <dbReference type="ARBA" id="ARBA00022670"/>
    </source>
</evidence>
<protein>
    <recommendedName>
        <fullName evidence="2">ubiquitinyl hydrolase 1</fullName>
        <ecNumber evidence="2">3.4.19.12</ecNumber>
    </recommendedName>
</protein>
<dbReference type="InterPro" id="IPR003323">
    <property type="entry name" value="OTU_dom"/>
</dbReference>
<dbReference type="GO" id="GO:0071108">
    <property type="term" value="P:protein K48-linked deubiquitination"/>
    <property type="evidence" value="ECO:0007669"/>
    <property type="project" value="TreeGrafter"/>
</dbReference>
<dbReference type="InterPro" id="IPR042468">
    <property type="entry name" value="Peptidase_C65_otubain_sub1"/>
</dbReference>
<organism evidence="8 10">
    <name type="scientific">Halteria grandinella</name>
    <dbReference type="NCBI Taxonomy" id="5974"/>
    <lineage>
        <taxon>Eukaryota</taxon>
        <taxon>Sar</taxon>
        <taxon>Alveolata</taxon>
        <taxon>Ciliophora</taxon>
        <taxon>Intramacronucleata</taxon>
        <taxon>Spirotrichea</taxon>
        <taxon>Stichotrichia</taxon>
        <taxon>Sporadotrichida</taxon>
        <taxon>Halteriidae</taxon>
        <taxon>Halteria</taxon>
    </lineage>
</organism>
<keyword evidence="4" id="KW-0833">Ubl conjugation pathway</keyword>
<evidence type="ECO:0000313" key="9">
    <source>
        <dbReference type="EMBL" id="TNV76365.1"/>
    </source>
</evidence>
<comment type="caution">
    <text evidence="8">The sequence shown here is derived from an EMBL/GenBank/DDBJ whole genome shotgun (WGS) entry which is preliminary data.</text>
</comment>
<dbReference type="EC" id="3.4.19.12" evidence="2"/>
<dbReference type="SUPFAM" id="SSF54001">
    <property type="entry name" value="Cysteine proteinases"/>
    <property type="match status" value="1"/>
</dbReference>
<evidence type="ECO:0000256" key="1">
    <source>
        <dbReference type="ARBA" id="ARBA00000707"/>
    </source>
</evidence>
<dbReference type="InterPro" id="IPR042467">
    <property type="entry name" value="Peptidase_C65_otubain_sub2"/>
</dbReference>
<name>A0A8J8NJP1_HALGN</name>
<evidence type="ECO:0000256" key="2">
    <source>
        <dbReference type="ARBA" id="ARBA00012759"/>
    </source>
</evidence>
<dbReference type="GO" id="GO:0006508">
    <property type="term" value="P:proteolysis"/>
    <property type="evidence" value="ECO:0007669"/>
    <property type="project" value="UniProtKB-KW"/>
</dbReference>
<gene>
    <name evidence="9" type="ORF">FGO68_gene2301</name>
    <name evidence="8" type="ORF">FGO68_gene4447</name>
</gene>
<reference evidence="8" key="1">
    <citation type="submission" date="2019-06" db="EMBL/GenBank/DDBJ databases">
        <authorList>
            <person name="Zheng W."/>
        </authorList>
    </citation>
    <scope>NUCLEOTIDE SEQUENCE</scope>
    <source>
        <strain evidence="8">QDHG01</strain>
    </source>
</reference>
<dbReference type="EMBL" id="RRYP01013733">
    <property type="protein sequence ID" value="TNV76365.1"/>
    <property type="molecule type" value="Genomic_DNA"/>
</dbReference>
<dbReference type="Proteomes" id="UP000785679">
    <property type="component" value="Unassembled WGS sequence"/>
</dbReference>
<evidence type="ECO:0000259" key="7">
    <source>
        <dbReference type="PROSITE" id="PS50802"/>
    </source>
</evidence>
<dbReference type="Gene3D" id="3.30.200.60">
    <property type="entry name" value="Peptidase C65 Otubain, subdomain 1"/>
    <property type="match status" value="1"/>
</dbReference>
<dbReference type="GO" id="GO:0043130">
    <property type="term" value="F:ubiquitin binding"/>
    <property type="evidence" value="ECO:0007669"/>
    <property type="project" value="TreeGrafter"/>
</dbReference>
<evidence type="ECO:0000313" key="10">
    <source>
        <dbReference type="Proteomes" id="UP000785679"/>
    </source>
</evidence>
<feature type="domain" description="OTU" evidence="7">
    <location>
        <begin position="57"/>
        <end position="253"/>
    </location>
</feature>
<dbReference type="CDD" id="cd22749">
    <property type="entry name" value="Otubain_C65"/>
    <property type="match status" value="1"/>
</dbReference>
<keyword evidence="5" id="KW-0378">Hydrolase</keyword>
<keyword evidence="10" id="KW-1185">Reference proteome</keyword>
<proteinExistence type="predicted"/>
<dbReference type="PANTHER" id="PTHR12931">
    <property type="entry name" value="UBIQUITIN THIOLESTERASE PROTEIN OTUB"/>
    <property type="match status" value="1"/>
</dbReference>
<dbReference type="OrthoDB" id="18915at2759"/>
<dbReference type="Gene3D" id="1.20.1300.20">
    <property type="entry name" value="Peptidase C65 Otubain, subdomain 2"/>
    <property type="match status" value="1"/>
</dbReference>
<dbReference type="InterPro" id="IPR038765">
    <property type="entry name" value="Papain-like_cys_pep_sf"/>
</dbReference>
<keyword evidence="3" id="KW-0645">Protease</keyword>
<dbReference type="PROSITE" id="PS50802">
    <property type="entry name" value="OTU"/>
    <property type="match status" value="1"/>
</dbReference>
<accession>A0A8J8NJP1</accession>
<dbReference type="AlphaFoldDB" id="A0A8J8NJP1"/>
<dbReference type="Pfam" id="PF10275">
    <property type="entry name" value="Peptidase_C65"/>
    <property type="match status" value="1"/>
</dbReference>
<keyword evidence="6" id="KW-0788">Thiol protease</keyword>
<dbReference type="InterPro" id="IPR019400">
    <property type="entry name" value="Peptidase_C65_otubain"/>
</dbReference>
<comment type="catalytic activity">
    <reaction evidence="1">
        <text>Thiol-dependent hydrolysis of ester, thioester, amide, peptide and isopeptide bonds formed by the C-terminal Gly of ubiquitin (a 76-residue protein attached to proteins as an intracellular targeting signal).</text>
        <dbReference type="EC" id="3.4.19.12"/>
    </reaction>
</comment>
<dbReference type="GO" id="GO:0005634">
    <property type="term" value="C:nucleus"/>
    <property type="evidence" value="ECO:0007669"/>
    <property type="project" value="TreeGrafter"/>
</dbReference>
<dbReference type="GO" id="GO:0004843">
    <property type="term" value="F:cysteine-type deubiquitinase activity"/>
    <property type="evidence" value="ECO:0007669"/>
    <property type="project" value="UniProtKB-EC"/>
</dbReference>
<evidence type="ECO:0000256" key="4">
    <source>
        <dbReference type="ARBA" id="ARBA00022786"/>
    </source>
</evidence>
<evidence type="ECO:0000256" key="5">
    <source>
        <dbReference type="ARBA" id="ARBA00022801"/>
    </source>
</evidence>
<evidence type="ECO:0000256" key="6">
    <source>
        <dbReference type="ARBA" id="ARBA00022807"/>
    </source>
</evidence>
<dbReference type="PANTHER" id="PTHR12931:SF15">
    <property type="entry name" value="UBIQUITIN THIOESTERASE OTUBAIN-LIKE"/>
    <property type="match status" value="1"/>
</dbReference>
<evidence type="ECO:0000313" key="8">
    <source>
        <dbReference type="EMBL" id="TNV76358.1"/>
    </source>
</evidence>
<dbReference type="EMBL" id="RRYP01013743">
    <property type="protein sequence ID" value="TNV76358.1"/>
    <property type="molecule type" value="Genomic_DNA"/>
</dbReference>